<proteinExistence type="predicted"/>
<name>X1PCD0_9ZZZZ</name>
<comment type="caution">
    <text evidence="1">The sequence shown here is derived from an EMBL/GenBank/DDBJ whole genome shotgun (WGS) entry which is preliminary data.</text>
</comment>
<dbReference type="AlphaFoldDB" id="X1PCD0"/>
<dbReference type="EMBL" id="BARV01026063">
    <property type="protein sequence ID" value="GAI36685.1"/>
    <property type="molecule type" value="Genomic_DNA"/>
</dbReference>
<protein>
    <submittedName>
        <fullName evidence="1">Uncharacterized protein</fullName>
    </submittedName>
</protein>
<accession>X1PCD0</accession>
<reference evidence="1" key="1">
    <citation type="journal article" date="2014" name="Front. Microbiol.">
        <title>High frequency of phylogenetically diverse reductive dehalogenase-homologous genes in deep subseafloor sedimentary metagenomes.</title>
        <authorList>
            <person name="Kawai M."/>
            <person name="Futagami T."/>
            <person name="Toyoda A."/>
            <person name="Takaki Y."/>
            <person name="Nishi S."/>
            <person name="Hori S."/>
            <person name="Arai W."/>
            <person name="Tsubouchi T."/>
            <person name="Morono Y."/>
            <person name="Uchiyama I."/>
            <person name="Ito T."/>
            <person name="Fujiyama A."/>
            <person name="Inagaki F."/>
            <person name="Takami H."/>
        </authorList>
    </citation>
    <scope>NUCLEOTIDE SEQUENCE</scope>
    <source>
        <strain evidence="1">Expedition CK06-06</strain>
    </source>
</reference>
<gene>
    <name evidence="1" type="ORF">S06H3_42190</name>
</gene>
<organism evidence="1">
    <name type="scientific">marine sediment metagenome</name>
    <dbReference type="NCBI Taxonomy" id="412755"/>
    <lineage>
        <taxon>unclassified sequences</taxon>
        <taxon>metagenomes</taxon>
        <taxon>ecological metagenomes</taxon>
    </lineage>
</organism>
<feature type="non-terminal residue" evidence="1">
    <location>
        <position position="65"/>
    </location>
</feature>
<sequence length="65" mass="7578">MDKGALIRTIRMLKVAKRILRLNRGPYAFGGIYPDWKNWKVVFGWVAETDFENIALVMVVVWNLP</sequence>
<evidence type="ECO:0000313" key="1">
    <source>
        <dbReference type="EMBL" id="GAI36685.1"/>
    </source>
</evidence>